<dbReference type="InterPro" id="IPR040766">
    <property type="entry name" value="Tudor_2_RapA"/>
</dbReference>
<dbReference type="PROSITE" id="PS51194">
    <property type="entry name" value="HELICASE_CTER"/>
    <property type="match status" value="1"/>
</dbReference>
<evidence type="ECO:0000259" key="10">
    <source>
        <dbReference type="PROSITE" id="PS51192"/>
    </source>
</evidence>
<dbReference type="InterPro" id="IPR014001">
    <property type="entry name" value="Helicase_ATP-bd"/>
</dbReference>
<comment type="similarity">
    <text evidence="9">Belongs to the SNF2/RAD54 helicase family. RapA subfamily.</text>
</comment>
<dbReference type="EC" id="3.6.4.-" evidence="9"/>
<proteinExistence type="inferred from homology"/>
<dbReference type="PANTHER" id="PTHR45766">
    <property type="entry name" value="DNA ANNEALING HELICASE AND ENDONUCLEASE ZRANB3 FAMILY MEMBER"/>
    <property type="match status" value="1"/>
</dbReference>
<comment type="function">
    <text evidence="9">Transcription regulator that activates transcription by stimulating RNA polymerase (RNAP) recycling in case of stress conditions such as supercoiled DNA or high salt concentrations. Probably acts by releasing the RNAP, when it is trapped or immobilized on tightly supercoiled DNA. Does not activate transcription on linear DNA. Probably not involved in DNA repair.</text>
</comment>
<dbReference type="AlphaFoldDB" id="A0AA37T9U3"/>
<dbReference type="HAMAP" id="MF_01821">
    <property type="entry name" value="Helicase_RapA"/>
    <property type="match status" value="1"/>
</dbReference>
<protein>
    <recommendedName>
        <fullName evidence="9">RNA polymerase-associated protein RapA</fullName>
        <ecNumber evidence="9">3.6.4.-</ecNumber>
    </recommendedName>
    <alternativeName>
        <fullName evidence="9">ATP-dependent helicase HepA</fullName>
    </alternativeName>
</protein>
<keyword evidence="3 9" id="KW-0347">Helicase</keyword>
<dbReference type="InterPro" id="IPR022737">
    <property type="entry name" value="RapA_C"/>
</dbReference>
<evidence type="ECO:0000256" key="6">
    <source>
        <dbReference type="ARBA" id="ARBA00023125"/>
    </source>
</evidence>
<dbReference type="RefSeq" id="WP_232593981.1">
    <property type="nucleotide sequence ID" value="NZ_BSPD01000080.1"/>
</dbReference>
<keyword evidence="1 9" id="KW-0547">Nucleotide-binding</keyword>
<feature type="domain" description="Helicase C-terminal" evidence="11">
    <location>
        <begin position="485"/>
        <end position="649"/>
    </location>
</feature>
<dbReference type="GO" id="GO:0003677">
    <property type="term" value="F:DNA binding"/>
    <property type="evidence" value="ECO:0007669"/>
    <property type="project" value="UniProtKB-KW"/>
</dbReference>
<dbReference type="PROSITE" id="PS51192">
    <property type="entry name" value="HELICASE_ATP_BIND_1"/>
    <property type="match status" value="1"/>
</dbReference>
<dbReference type="Gene3D" id="2.30.30.930">
    <property type="match status" value="1"/>
</dbReference>
<dbReference type="CDD" id="cd18793">
    <property type="entry name" value="SF2_C_SNF"/>
    <property type="match status" value="1"/>
</dbReference>
<dbReference type="SMART" id="SM00487">
    <property type="entry name" value="DEXDc"/>
    <property type="match status" value="1"/>
</dbReference>
<dbReference type="Proteomes" id="UP001156870">
    <property type="component" value="Unassembled WGS sequence"/>
</dbReference>
<dbReference type="GO" id="GO:0016817">
    <property type="term" value="F:hydrolase activity, acting on acid anhydrides"/>
    <property type="evidence" value="ECO:0007669"/>
    <property type="project" value="InterPro"/>
</dbReference>
<name>A0AA37T9U3_9GAMM</name>
<dbReference type="InterPro" id="IPR040765">
    <property type="entry name" value="Tudor_1_RapA"/>
</dbReference>
<evidence type="ECO:0000313" key="12">
    <source>
        <dbReference type="EMBL" id="GLS27542.1"/>
    </source>
</evidence>
<evidence type="ECO:0000256" key="8">
    <source>
        <dbReference type="ARBA" id="ARBA00023163"/>
    </source>
</evidence>
<feature type="domain" description="Helicase ATP-binding" evidence="10">
    <location>
        <begin position="166"/>
        <end position="337"/>
    </location>
</feature>
<keyword evidence="13" id="KW-1185">Reference proteome</keyword>
<keyword evidence="2 9" id="KW-0378">Hydrolase</keyword>
<organism evidence="12 13">
    <name type="scientific">Marinibactrum halimedae</name>
    <dbReference type="NCBI Taxonomy" id="1444977"/>
    <lineage>
        <taxon>Bacteria</taxon>
        <taxon>Pseudomonadati</taxon>
        <taxon>Pseudomonadota</taxon>
        <taxon>Gammaproteobacteria</taxon>
        <taxon>Cellvibrionales</taxon>
        <taxon>Cellvibrionaceae</taxon>
        <taxon>Marinibactrum</taxon>
    </lineage>
</organism>
<dbReference type="Gene3D" id="3.40.50.10810">
    <property type="entry name" value="Tandem AAA-ATPase domain"/>
    <property type="match status" value="1"/>
</dbReference>
<comment type="subunit">
    <text evidence="9">Interacts with the RNAP. Has a higher affinity for the core RNAP than for the holoenzyme. Its ATPase activity is stimulated by binding to RNAP.</text>
</comment>
<sequence length="960" mass="108835">MTQPTFALGQRWISNAETELGLGMVVDIEERRVTLSFPAAGERRTYFENNAPLTRVRYDIGDTITDLDDQRFTVMDVVEHEDHYLVYKGRNDNGEDKDIIELELNSFVHFSGPQERLFAGNVDKPRRFQLRLDTLKEVSRLQQSGVNGLLGPRVDTLPHQLFIAQEVANRFAPRVLLADEVGLGKTIEAGLIIHQQLHSGRAQRILIAVPDSLVHQWLVEMLRRFNLQFTLLDEARCQAITESESDNPFESTQLVLCSLSLLTENPERADQAAACEWDIFCVDEAHHLQWSEAEASIDYQVVERLAGIARGLLLLTATPEQLGIESHFARLRLLDPNRYHSLSAFQEEEANYQPINDLIQTLLSHDGPAQLSATDESAKAFQSHLQSVIGEERFNHLLQTLSETDCEDATNSIIFNHVRELLDRHGTGRVLFRNTRSSVEGFPERVLNPHPLELPENYSATDLYPEQPHSADNPMEAEWVNTDPRVQWLLGFLKQHKKEKVLLITANANTALALEIFLRLRNGIRSSVFYEDLSLLERDRAAAYFADPEDGAQILLCSEIGSEGRNFQFASHLIMFDLPRNPDLLEQRIGRLDRIGQKNTVNIHVPFFEDSAQSVLLDWFHEGMNGFEITNPAGAVLGERFKEQLANCLENPADQETLDTLIQETEDLNASTLETLQQGRDRLLEMNSCNPEKANEIIDAIHTHGEEDAITQYMTRVFDQFSVEHQSHSESAMVLRPGENMHSHFPELPDDGISVCFNREKSLSREDLTFLTWEHPMVTGAMEMITEGDHGNCSLCTIKLPPLKPGGMLVEVVYVMHCPAPKSLQIGRYLPTQPVRFLIDNKSKDLGHIITSEHITKLAQKVGRGPADKLLKHVRNDVDATLKHAQNLAEEKQKTLVNDAKANMLKQQQYEIDRMEALAKVNPNIRQEEVDHLKEQSMTLLSYLDQVQARLDSVRLVVTT</sequence>
<evidence type="ECO:0000256" key="2">
    <source>
        <dbReference type="ARBA" id="ARBA00022801"/>
    </source>
</evidence>
<dbReference type="InterPro" id="IPR001650">
    <property type="entry name" value="Helicase_C-like"/>
</dbReference>
<dbReference type="Gene3D" id="6.10.140.1500">
    <property type="match status" value="1"/>
</dbReference>
<dbReference type="InterPro" id="IPR049730">
    <property type="entry name" value="SNF2/RAD54-like_C"/>
</dbReference>
<evidence type="ECO:0000256" key="1">
    <source>
        <dbReference type="ARBA" id="ARBA00022741"/>
    </source>
</evidence>
<keyword evidence="5 9" id="KW-0805">Transcription regulation</keyword>
<evidence type="ECO:0000313" key="13">
    <source>
        <dbReference type="Proteomes" id="UP001156870"/>
    </source>
</evidence>
<evidence type="ECO:0000259" key="11">
    <source>
        <dbReference type="PROSITE" id="PS51194"/>
    </source>
</evidence>
<dbReference type="CDD" id="cd18011">
    <property type="entry name" value="DEXDc_RapA"/>
    <property type="match status" value="1"/>
</dbReference>
<dbReference type="Pfam" id="PF00271">
    <property type="entry name" value="Helicase_C"/>
    <property type="match status" value="1"/>
</dbReference>
<dbReference type="EMBL" id="BSPD01000080">
    <property type="protein sequence ID" value="GLS27542.1"/>
    <property type="molecule type" value="Genomic_DNA"/>
</dbReference>
<dbReference type="GO" id="GO:0004386">
    <property type="term" value="F:helicase activity"/>
    <property type="evidence" value="ECO:0007669"/>
    <property type="project" value="UniProtKB-UniRule"/>
</dbReference>
<dbReference type="GO" id="GO:0006355">
    <property type="term" value="P:regulation of DNA-templated transcription"/>
    <property type="evidence" value="ECO:0007669"/>
    <property type="project" value="UniProtKB-UniRule"/>
</dbReference>
<keyword evidence="4 9" id="KW-0067">ATP-binding</keyword>
<dbReference type="Gene3D" id="6.10.140.2230">
    <property type="match status" value="1"/>
</dbReference>
<dbReference type="SUPFAM" id="SSF52540">
    <property type="entry name" value="P-loop containing nucleoside triphosphate hydrolases"/>
    <property type="match status" value="2"/>
</dbReference>
<dbReference type="NCBIfam" id="NF003426">
    <property type="entry name" value="PRK04914.1"/>
    <property type="match status" value="1"/>
</dbReference>
<evidence type="ECO:0000256" key="9">
    <source>
        <dbReference type="HAMAP-Rule" id="MF_01821"/>
    </source>
</evidence>
<feature type="binding site" evidence="9">
    <location>
        <begin position="179"/>
        <end position="186"/>
    </location>
    <ligand>
        <name>ATP</name>
        <dbReference type="ChEBI" id="CHEBI:30616"/>
    </ligand>
</feature>
<reference evidence="12 13" key="1">
    <citation type="journal article" date="2014" name="Int. J. Syst. Evol. Microbiol.">
        <title>Complete genome sequence of Corynebacterium casei LMG S-19264T (=DSM 44701T), isolated from a smear-ripened cheese.</title>
        <authorList>
            <consortium name="US DOE Joint Genome Institute (JGI-PGF)"/>
            <person name="Walter F."/>
            <person name="Albersmeier A."/>
            <person name="Kalinowski J."/>
            <person name="Ruckert C."/>
        </authorList>
    </citation>
    <scope>NUCLEOTIDE SEQUENCE [LARGE SCALE GENOMIC DNA]</scope>
    <source>
        <strain evidence="12 13">NBRC 110095</strain>
    </source>
</reference>
<evidence type="ECO:0000256" key="5">
    <source>
        <dbReference type="ARBA" id="ARBA00023015"/>
    </source>
</evidence>
<dbReference type="PANTHER" id="PTHR45766:SF6">
    <property type="entry name" value="SWI_SNF-RELATED MATRIX-ASSOCIATED ACTIN-DEPENDENT REGULATOR OF CHROMATIN SUBFAMILY A-LIKE PROTEIN 1"/>
    <property type="match status" value="1"/>
</dbReference>
<feature type="short sequence motif" description="DEAH box" evidence="9">
    <location>
        <begin position="283"/>
        <end position="286"/>
    </location>
</feature>
<dbReference type="InterPro" id="IPR023949">
    <property type="entry name" value="Helicase_RapA"/>
</dbReference>
<accession>A0AA37T9U3</accession>
<dbReference type="GO" id="GO:0005524">
    <property type="term" value="F:ATP binding"/>
    <property type="evidence" value="ECO:0007669"/>
    <property type="project" value="UniProtKB-UniRule"/>
</dbReference>
<dbReference type="InterPro" id="IPR038718">
    <property type="entry name" value="SNF2-like_sf"/>
</dbReference>
<evidence type="ECO:0000256" key="4">
    <source>
        <dbReference type="ARBA" id="ARBA00022840"/>
    </source>
</evidence>
<dbReference type="Gene3D" id="3.40.50.300">
    <property type="entry name" value="P-loop containing nucleotide triphosphate hydrolases"/>
    <property type="match status" value="1"/>
</dbReference>
<dbReference type="Gene3D" id="2.30.30.140">
    <property type="match status" value="1"/>
</dbReference>
<dbReference type="InterPro" id="IPR000330">
    <property type="entry name" value="SNF2_N"/>
</dbReference>
<dbReference type="InterPro" id="IPR057342">
    <property type="entry name" value="DEXDc_RapA"/>
</dbReference>
<keyword evidence="7 9" id="KW-0010">Activator</keyword>
<keyword evidence="6 9" id="KW-0238">DNA-binding</keyword>
<dbReference type="Pfam" id="PF12137">
    <property type="entry name" value="RapA_C"/>
    <property type="match status" value="1"/>
</dbReference>
<keyword evidence="8 9" id="KW-0804">Transcription</keyword>
<evidence type="ECO:0000256" key="7">
    <source>
        <dbReference type="ARBA" id="ARBA00023159"/>
    </source>
</evidence>
<evidence type="ECO:0000256" key="3">
    <source>
        <dbReference type="ARBA" id="ARBA00022806"/>
    </source>
</evidence>
<dbReference type="Pfam" id="PF18337">
    <property type="entry name" value="Tudor_RapA"/>
    <property type="match status" value="1"/>
</dbReference>
<gene>
    <name evidence="12" type="primary">hepA</name>
    <name evidence="9" type="synonym">rapA</name>
    <name evidence="12" type="ORF">GCM10007877_32610</name>
</gene>
<dbReference type="SMART" id="SM00490">
    <property type="entry name" value="HELICc"/>
    <property type="match status" value="1"/>
</dbReference>
<dbReference type="Gene3D" id="3.30.360.80">
    <property type="match status" value="1"/>
</dbReference>
<dbReference type="Pfam" id="PF18339">
    <property type="entry name" value="Tudor_1_RapA"/>
    <property type="match status" value="1"/>
</dbReference>
<dbReference type="Pfam" id="PF00176">
    <property type="entry name" value="SNF2-rel_dom"/>
    <property type="match status" value="1"/>
</dbReference>
<comment type="caution">
    <text evidence="12">The sequence shown here is derived from an EMBL/GenBank/DDBJ whole genome shotgun (WGS) entry which is preliminary data.</text>
</comment>
<dbReference type="InterPro" id="IPR027417">
    <property type="entry name" value="P-loop_NTPase"/>
</dbReference>